<name>A0ABX8J896_9BACT</name>
<sequence length="155" mass="18170">MNAMQKLIAIFILLAGANAYADGYMFKAGRFPEGKVTVLTLTAEQKKQIELYYRCRDNRYTPYIFRLTSEQSKHLKKEAGKSPKRYAIFESYRGEEGIELDYNVINRFSEQSFEIPHKTLVSDSMVQKYENEIMGWKPSPFEKLEIYRLRADKCP</sequence>
<dbReference type="RefSeq" id="WP_216801396.1">
    <property type="nucleotide sequence ID" value="NZ_CP076723.1"/>
</dbReference>
<evidence type="ECO:0000313" key="3">
    <source>
        <dbReference type="Proteomes" id="UP000683557"/>
    </source>
</evidence>
<protein>
    <submittedName>
        <fullName evidence="2">Uncharacterized protein</fullName>
    </submittedName>
</protein>
<keyword evidence="3" id="KW-1185">Reference proteome</keyword>
<dbReference type="EMBL" id="CP076723">
    <property type="protein sequence ID" value="QWV94669.1"/>
    <property type="molecule type" value="Genomic_DNA"/>
</dbReference>
<evidence type="ECO:0000256" key="1">
    <source>
        <dbReference type="SAM" id="SignalP"/>
    </source>
</evidence>
<keyword evidence="1" id="KW-0732">Signal</keyword>
<gene>
    <name evidence="2" type="ORF">KP004_05680</name>
</gene>
<reference evidence="2 3" key="1">
    <citation type="submission" date="2021-06" db="EMBL/GenBank/DDBJ databases">
        <title>Gemonas diversity in paddy soil.</title>
        <authorList>
            <person name="Liu G."/>
        </authorList>
    </citation>
    <scope>NUCLEOTIDE SEQUENCE [LARGE SCALE GENOMIC DNA]</scope>
    <source>
        <strain evidence="2 3">RG10</strain>
    </source>
</reference>
<feature type="chain" id="PRO_5046956341" evidence="1">
    <location>
        <begin position="22"/>
        <end position="155"/>
    </location>
</feature>
<evidence type="ECO:0000313" key="2">
    <source>
        <dbReference type="EMBL" id="QWV94669.1"/>
    </source>
</evidence>
<accession>A0ABX8J896</accession>
<feature type="signal peptide" evidence="1">
    <location>
        <begin position="1"/>
        <end position="21"/>
    </location>
</feature>
<dbReference type="Proteomes" id="UP000683557">
    <property type="component" value="Chromosome"/>
</dbReference>
<organism evidence="2 3">
    <name type="scientific">Geomonas oryzisoli</name>
    <dbReference type="NCBI Taxonomy" id="2847992"/>
    <lineage>
        <taxon>Bacteria</taxon>
        <taxon>Pseudomonadati</taxon>
        <taxon>Thermodesulfobacteriota</taxon>
        <taxon>Desulfuromonadia</taxon>
        <taxon>Geobacterales</taxon>
        <taxon>Geobacteraceae</taxon>
        <taxon>Geomonas</taxon>
    </lineage>
</organism>
<proteinExistence type="predicted"/>